<feature type="region of interest" description="Disordered" evidence="2">
    <location>
        <begin position="187"/>
        <end position="215"/>
    </location>
</feature>
<dbReference type="HOGENOM" id="CLU_266398_0_0_1"/>
<dbReference type="GO" id="GO:0005923">
    <property type="term" value="C:bicellular tight junction"/>
    <property type="evidence" value="ECO:0000318"/>
    <property type="project" value="GO_Central"/>
</dbReference>
<name>A7RQC8_NEMVE</name>
<organism evidence="4 5">
    <name type="scientific">Nematostella vectensis</name>
    <name type="common">Starlet sea anemone</name>
    <dbReference type="NCBI Taxonomy" id="45351"/>
    <lineage>
        <taxon>Eukaryota</taxon>
        <taxon>Metazoa</taxon>
        <taxon>Cnidaria</taxon>
        <taxon>Anthozoa</taxon>
        <taxon>Hexacorallia</taxon>
        <taxon>Actiniaria</taxon>
        <taxon>Edwardsiidae</taxon>
        <taxon>Nematostella</taxon>
    </lineage>
</organism>
<dbReference type="OMA" id="RANYDQA"/>
<dbReference type="SUPFAM" id="SSF50044">
    <property type="entry name" value="SH3-domain"/>
    <property type="match status" value="1"/>
</dbReference>
<evidence type="ECO:0000313" key="4">
    <source>
        <dbReference type="EMBL" id="EDO46339.1"/>
    </source>
</evidence>
<dbReference type="Proteomes" id="UP000001593">
    <property type="component" value="Unassembled WGS sequence"/>
</dbReference>
<feature type="domain" description="PDZ" evidence="3">
    <location>
        <begin position="687"/>
        <end position="764"/>
    </location>
</feature>
<dbReference type="InterPro" id="IPR001478">
    <property type="entry name" value="PDZ"/>
</dbReference>
<dbReference type="InterPro" id="IPR036034">
    <property type="entry name" value="PDZ_sf"/>
</dbReference>
<evidence type="ECO:0000313" key="5">
    <source>
        <dbReference type="Proteomes" id="UP000001593"/>
    </source>
</evidence>
<dbReference type="AlphaFoldDB" id="A7RQC8"/>
<dbReference type="GO" id="GO:0150105">
    <property type="term" value="P:protein localization to cell-cell junction"/>
    <property type="evidence" value="ECO:0000318"/>
    <property type="project" value="GO_Central"/>
</dbReference>
<dbReference type="InParanoid" id="A7RQC8"/>
<dbReference type="SUPFAM" id="SSF50156">
    <property type="entry name" value="PDZ domain-like"/>
    <property type="match status" value="3"/>
</dbReference>
<feature type="coiled-coil region" evidence="1">
    <location>
        <begin position="243"/>
        <end position="277"/>
    </location>
</feature>
<evidence type="ECO:0000256" key="1">
    <source>
        <dbReference type="SAM" id="Coils"/>
    </source>
</evidence>
<protein>
    <recommendedName>
        <fullName evidence="3">PDZ domain-containing protein</fullName>
    </recommendedName>
</protein>
<dbReference type="GO" id="GO:0005886">
    <property type="term" value="C:plasma membrane"/>
    <property type="evidence" value="ECO:0000318"/>
    <property type="project" value="GO_Central"/>
</dbReference>
<feature type="compositionally biased region" description="Basic and acidic residues" evidence="2">
    <location>
        <begin position="197"/>
        <end position="210"/>
    </location>
</feature>
<dbReference type="SMART" id="SM00228">
    <property type="entry name" value="PDZ"/>
    <property type="match status" value="3"/>
</dbReference>
<keyword evidence="5" id="KW-1185">Reference proteome</keyword>
<feature type="region of interest" description="Disordered" evidence="2">
    <location>
        <begin position="54"/>
        <end position="86"/>
    </location>
</feature>
<dbReference type="InterPro" id="IPR036028">
    <property type="entry name" value="SH3-like_dom_sf"/>
</dbReference>
<sequence>MGALIVRKLTKSSGDDPPLPRCNSLNSVTCLPPKVTPVATALALPSAGQAVLTEQSTTSGTLNTNISPKRSTSGGGSCSDGGDNMTQDRIMEKAQPVFLFVSWLSWKDFERFLYAHRLSALCCQVRNPFKCPPFSERNDRCLLRLNDSFLFTDAGKKSAEITSAKMPKKTSTTERKGGSTRLFRSVSALSQGKKNKHENTHNIPKDDKHSSGLSGISDSEKVEVLVEHNTQIMEDKYGAIEENRKMRQDLKDATTKLQVAEREIENLKTMLGECSQESVKLLEEVEEVRSRKSSKGVIFPSKVEHIETTIEASGYPVRQNRTNPCKECEKLKQSKIKALVEAIALKKYARELSEALAGDDHSKQNILNELEKKLISAQTEKEIALEELAHVIEQRDQVVAERDRALEEWGRAATKWDSTLDQVDSVMTELSKVKAQRDELLLQIEKSEDSIKMEIDSREKLLEQQLQKTQTELAKAQQRCLELDAKLTSITEKSDTYHKERDHAKEQWRHSVKERKKLHREMAATVQARDEAIQKCFSTAEQLDKLKEDYNRLLNRLARTGIASGSESSTCSLKDCQFCSDSFGKEDDHLRFEGEEIKVSLDKDDPLASIKTGKILCRGREFTAIMDVEKALGAAKNLRKYDEIISINDIPVSEKDQNLVRSLLDSATSTVTMVLRRPTSNCQFTFDVDLKIPKKSKYGLGFECGLYVKDISFGGVASEQKSLEIGDYILKMNGKHLDKIIASSIEKVIKKSGDKMKFHITRMIQASSRHGTSKVVLVVTCAYRDDFDCVTETKSGCKKTNSDGCAFDFGKDFGPDGVIMRGGTASDRSRDVNRLSLISNDSSISMRSRDSRLSGASSLGSMVSNTDSCFADSSSDHSGHVLHSTPMFAERPRMATAVFHPTDLTREMHDGTPVEEGNESSELLTSDAKESDNEGSQARFGSLTRKYLSTGTMVRSNSGELSGLARAQSTITAIRIDEEPLEDSLTRPGKGEILTATGERARVIRLEKKPFKSLGIEVTGGNLVGIYVKEMSEDSVCRDVGVRTGDRLFKLNCYDLTRATLDHATRIVRLLSSCTYIRIEALHCPNCEEILKEPPYDSVYVRTIQPYKALSHDELDFTVGETLHVINTRANYDQARQSWKWVAMRARKDGRTVDEGLIPCMGSLPEQVESTVISQLNLKLESGSEECLSDEANAALKRGGAERKSLLQRYKKMRRRESRDHIAAVDVNGNFNKVVYYEILSKTK</sequence>
<dbReference type="Pfam" id="PF00595">
    <property type="entry name" value="PDZ"/>
    <property type="match status" value="1"/>
</dbReference>
<gene>
    <name evidence="4" type="ORF">NEMVEDRAFT_v1g239945</name>
</gene>
<proteinExistence type="predicted"/>
<dbReference type="eggNOG" id="KOG3528">
    <property type="taxonomic scope" value="Eukaryota"/>
</dbReference>
<keyword evidence="1" id="KW-0175">Coiled coil</keyword>
<accession>A7RQC8</accession>
<dbReference type="GO" id="GO:0098609">
    <property type="term" value="P:cell-cell adhesion"/>
    <property type="evidence" value="ECO:0000318"/>
    <property type="project" value="GO_Central"/>
</dbReference>
<reference evidence="4 5" key="1">
    <citation type="journal article" date="2007" name="Science">
        <title>Sea anemone genome reveals ancestral eumetazoan gene repertoire and genomic organization.</title>
        <authorList>
            <person name="Putnam N.H."/>
            <person name="Srivastava M."/>
            <person name="Hellsten U."/>
            <person name="Dirks B."/>
            <person name="Chapman J."/>
            <person name="Salamov A."/>
            <person name="Terry A."/>
            <person name="Shapiro H."/>
            <person name="Lindquist E."/>
            <person name="Kapitonov V.V."/>
            <person name="Jurka J."/>
            <person name="Genikhovich G."/>
            <person name="Grigoriev I.V."/>
            <person name="Lucas S.M."/>
            <person name="Steele R.E."/>
            <person name="Finnerty J.R."/>
            <person name="Technau U."/>
            <person name="Martindale M.Q."/>
            <person name="Rokhsar D.S."/>
        </authorList>
    </citation>
    <scope>NUCLEOTIDE SEQUENCE [LARGE SCALE GENOMIC DNA]</scope>
    <source>
        <strain evidence="5">CH2 X CH6</strain>
    </source>
</reference>
<dbReference type="GO" id="GO:0045216">
    <property type="term" value="P:cell-cell junction organization"/>
    <property type="evidence" value="ECO:0000318"/>
    <property type="project" value="GO_Central"/>
</dbReference>
<dbReference type="Gene3D" id="2.30.42.10">
    <property type="match status" value="3"/>
</dbReference>
<feature type="domain" description="PDZ" evidence="3">
    <location>
        <begin position="598"/>
        <end position="679"/>
    </location>
</feature>
<evidence type="ECO:0000256" key="2">
    <source>
        <dbReference type="SAM" id="MobiDB-lite"/>
    </source>
</evidence>
<dbReference type="PANTHER" id="PTHR13865:SF28">
    <property type="entry name" value="POLYCHAETOID, ISOFORM O"/>
    <property type="match status" value="1"/>
</dbReference>
<dbReference type="EMBL" id="DS469528">
    <property type="protein sequence ID" value="EDO46339.1"/>
    <property type="molecule type" value="Genomic_DNA"/>
</dbReference>
<dbReference type="Gene3D" id="2.30.30.40">
    <property type="entry name" value="SH3 Domains"/>
    <property type="match status" value="1"/>
</dbReference>
<dbReference type="GO" id="GO:0050839">
    <property type="term" value="F:cell adhesion molecule binding"/>
    <property type="evidence" value="ECO:0000318"/>
    <property type="project" value="GO_Central"/>
</dbReference>
<feature type="region of interest" description="Disordered" evidence="2">
    <location>
        <begin position="902"/>
        <end position="940"/>
    </location>
</feature>
<evidence type="ECO:0000259" key="3">
    <source>
        <dbReference type="PROSITE" id="PS50106"/>
    </source>
</evidence>
<feature type="domain" description="PDZ" evidence="3">
    <location>
        <begin position="1003"/>
        <end position="1069"/>
    </location>
</feature>
<dbReference type="PROSITE" id="PS50106">
    <property type="entry name" value="PDZ"/>
    <property type="match status" value="3"/>
</dbReference>
<feature type="coiled-coil region" evidence="1">
    <location>
        <begin position="430"/>
        <end position="493"/>
    </location>
</feature>
<dbReference type="PANTHER" id="PTHR13865">
    <property type="entry name" value="TIGHT JUNCTION PROTEIN"/>
    <property type="match status" value="1"/>
</dbReference>
<dbReference type="STRING" id="45351.A7RQC8"/>
<feature type="compositionally biased region" description="Polar residues" evidence="2">
    <location>
        <begin position="54"/>
        <end position="70"/>
    </location>
</feature>
<feature type="compositionally biased region" description="Basic and acidic residues" evidence="2">
    <location>
        <begin position="903"/>
        <end position="912"/>
    </location>
</feature>